<evidence type="ECO:0008006" key="5">
    <source>
        <dbReference type="Google" id="ProtNLM"/>
    </source>
</evidence>
<feature type="compositionally biased region" description="Polar residues" evidence="1">
    <location>
        <begin position="59"/>
        <end position="82"/>
    </location>
</feature>
<organism evidence="3 4">
    <name type="scientific">Alteraurantiacibacter aestuarii</name>
    <dbReference type="NCBI Taxonomy" id="650004"/>
    <lineage>
        <taxon>Bacteria</taxon>
        <taxon>Pseudomonadati</taxon>
        <taxon>Pseudomonadota</taxon>
        <taxon>Alphaproteobacteria</taxon>
        <taxon>Sphingomonadales</taxon>
        <taxon>Erythrobacteraceae</taxon>
        <taxon>Alteraurantiacibacter</taxon>
    </lineage>
</organism>
<dbReference type="AlphaFoldDB" id="A0A844ZMQ7"/>
<reference evidence="3 4" key="1">
    <citation type="submission" date="2019-12" db="EMBL/GenBank/DDBJ databases">
        <title>Genomic-based taxomic classification of the family Erythrobacteraceae.</title>
        <authorList>
            <person name="Xu L."/>
        </authorList>
    </citation>
    <scope>NUCLEOTIDE SEQUENCE [LARGE SCALE GENOMIC DNA]</scope>
    <source>
        <strain evidence="3 4">JCM 16339</strain>
    </source>
</reference>
<dbReference type="Proteomes" id="UP000435243">
    <property type="component" value="Unassembled WGS sequence"/>
</dbReference>
<keyword evidence="2" id="KW-1133">Transmembrane helix</keyword>
<evidence type="ECO:0000313" key="4">
    <source>
        <dbReference type="Proteomes" id="UP000435243"/>
    </source>
</evidence>
<keyword evidence="4" id="KW-1185">Reference proteome</keyword>
<name>A0A844ZMQ7_9SPHN</name>
<feature type="transmembrane region" description="Helical" evidence="2">
    <location>
        <begin position="330"/>
        <end position="348"/>
    </location>
</feature>
<gene>
    <name evidence="3" type="ORF">GRI32_10270</name>
</gene>
<evidence type="ECO:0000313" key="3">
    <source>
        <dbReference type="EMBL" id="MXO89125.1"/>
    </source>
</evidence>
<keyword evidence="2" id="KW-0812">Transmembrane</keyword>
<evidence type="ECO:0000256" key="1">
    <source>
        <dbReference type="SAM" id="MobiDB-lite"/>
    </source>
</evidence>
<comment type="caution">
    <text evidence="3">The sequence shown here is derived from an EMBL/GenBank/DDBJ whole genome shotgun (WGS) entry which is preliminary data.</text>
</comment>
<feature type="transmembrane region" description="Helical" evidence="2">
    <location>
        <begin position="129"/>
        <end position="157"/>
    </location>
</feature>
<proteinExistence type="predicted"/>
<sequence length="385" mass="41654">MAGLGRQRGRRVGLGGRALAWDRFAHWAPGAAMLVLIGFALLLVVAALTDRSDAGSETAPVSSAPVSTSQTVSTAPAASTTQGDNDLQLYHRIAERVAAGENYYQVAVEEQRARDFPVRPGFTVRLPTLAFITALVGTGGLIVLAVLLGILTLVVWWRRLGDEPGGEEHRTISLLLLVIGTGVGFKAQYLVLHEVWAGVLLALSFGLYRRRHWHWAWLAAALALAIREHALPFVLLMGALAGWRRDWREAAAWGGLVLLFLIGHGVHLAQVNPLISDSDPASPAWLVFRGLGGWTSSIILSSPLYLLPGVIAAPLALLPLLGWAGWKSDMGLFGLLLFTGYGLLFMIAGRDNNFYWALMVTPAWFVGLSFLPRSVTSLWNSARGN</sequence>
<dbReference type="EMBL" id="WTYY01000005">
    <property type="protein sequence ID" value="MXO89125.1"/>
    <property type="molecule type" value="Genomic_DNA"/>
</dbReference>
<feature type="transmembrane region" description="Helical" evidence="2">
    <location>
        <begin position="27"/>
        <end position="48"/>
    </location>
</feature>
<feature type="transmembrane region" description="Helical" evidence="2">
    <location>
        <begin position="250"/>
        <end position="271"/>
    </location>
</feature>
<feature type="transmembrane region" description="Helical" evidence="2">
    <location>
        <begin position="169"/>
        <end position="185"/>
    </location>
</feature>
<protein>
    <recommendedName>
        <fullName evidence="5">DUF2029 domain-containing protein</fullName>
    </recommendedName>
</protein>
<dbReference type="OrthoDB" id="8266279at2"/>
<feature type="transmembrane region" description="Helical" evidence="2">
    <location>
        <begin position="354"/>
        <end position="371"/>
    </location>
</feature>
<feature type="region of interest" description="Disordered" evidence="1">
    <location>
        <begin position="56"/>
        <end position="82"/>
    </location>
</feature>
<keyword evidence="2" id="KW-0472">Membrane</keyword>
<feature type="transmembrane region" description="Helical" evidence="2">
    <location>
        <begin position="291"/>
        <end position="318"/>
    </location>
</feature>
<accession>A0A844ZMQ7</accession>
<feature type="transmembrane region" description="Helical" evidence="2">
    <location>
        <begin position="214"/>
        <end position="238"/>
    </location>
</feature>
<evidence type="ECO:0000256" key="2">
    <source>
        <dbReference type="SAM" id="Phobius"/>
    </source>
</evidence>